<comment type="caution">
    <text evidence="3">The sequence shown here is derived from an EMBL/GenBank/DDBJ whole genome shotgun (WGS) entry which is preliminary data.</text>
</comment>
<dbReference type="Proteomes" id="UP000688137">
    <property type="component" value="Unassembled WGS sequence"/>
</dbReference>
<dbReference type="Pfam" id="PF05063">
    <property type="entry name" value="MT-A70"/>
    <property type="match status" value="1"/>
</dbReference>
<dbReference type="InterPro" id="IPR007757">
    <property type="entry name" value="MT-A70-like"/>
</dbReference>
<evidence type="ECO:0000313" key="4">
    <source>
        <dbReference type="Proteomes" id="UP000688137"/>
    </source>
</evidence>
<accession>A0A8S1MFQ1</accession>
<evidence type="ECO:0000313" key="3">
    <source>
        <dbReference type="EMBL" id="CAD8079257.1"/>
    </source>
</evidence>
<dbReference type="GO" id="GO:0005634">
    <property type="term" value="C:nucleus"/>
    <property type="evidence" value="ECO:0007669"/>
    <property type="project" value="TreeGrafter"/>
</dbReference>
<keyword evidence="4" id="KW-1185">Reference proteome</keyword>
<organism evidence="3 4">
    <name type="scientific">Paramecium primaurelia</name>
    <dbReference type="NCBI Taxonomy" id="5886"/>
    <lineage>
        <taxon>Eukaryota</taxon>
        <taxon>Sar</taxon>
        <taxon>Alveolata</taxon>
        <taxon>Ciliophora</taxon>
        <taxon>Intramacronucleata</taxon>
        <taxon>Oligohymenophorea</taxon>
        <taxon>Peniculida</taxon>
        <taxon>Parameciidae</taxon>
        <taxon>Paramecium</taxon>
    </lineage>
</organism>
<dbReference type="GO" id="GO:0008168">
    <property type="term" value="F:methyltransferase activity"/>
    <property type="evidence" value="ECO:0007669"/>
    <property type="project" value="TreeGrafter"/>
</dbReference>
<feature type="region of interest" description="Disordered" evidence="2">
    <location>
        <begin position="1"/>
        <end position="25"/>
    </location>
</feature>
<comment type="similarity">
    <text evidence="1">Belongs to the MT-A70-like family.</text>
</comment>
<dbReference type="PROSITE" id="PS51143">
    <property type="entry name" value="MT_A70"/>
    <property type="match status" value="1"/>
</dbReference>
<dbReference type="EMBL" id="CAJJDM010000062">
    <property type="protein sequence ID" value="CAD8079257.1"/>
    <property type="molecule type" value="Genomic_DNA"/>
</dbReference>
<name>A0A8S1MFQ1_PARPR</name>
<dbReference type="PANTHER" id="PTHR12829">
    <property type="entry name" value="N6-ADENOSINE-METHYLTRANSFERASE"/>
    <property type="match status" value="1"/>
</dbReference>
<evidence type="ECO:0000256" key="2">
    <source>
        <dbReference type="SAM" id="MobiDB-lite"/>
    </source>
</evidence>
<evidence type="ECO:0000256" key="1">
    <source>
        <dbReference type="PROSITE-ProRule" id="PRU00489"/>
    </source>
</evidence>
<dbReference type="PANTHER" id="PTHR12829:SF2">
    <property type="entry name" value="N6-ADENOSINE-METHYLTRANSFERASE MT-A70-LIKE"/>
    <property type="match status" value="1"/>
</dbReference>
<dbReference type="AlphaFoldDB" id="A0A8S1MFQ1"/>
<proteinExistence type="inferred from homology"/>
<protein>
    <submittedName>
        <fullName evidence="3">Uncharacterized protein</fullName>
    </submittedName>
</protein>
<gene>
    <name evidence="3" type="ORF">PPRIM_AZ9-3.1.T0610221</name>
</gene>
<sequence length="539" mass="62750">MNKDKNKKVKGDPNRSRSRDKEKNEVLRFPPINQEQFRAVVIEFMLSDQFDYPISGGELYTYINTIFLTKTSTPYLRNLQIEPILNQLSDAGAINLSKLAVGIYLQDFILSISKEKLGQMNIQYSKDKPKQMPTVEEWIKEEIRSITSGQTFLKIDHLLDEARNSKTNVSLLPKIAAQKKRLIENVGNISLKYEDNVVQLALERKRAALLKTENYDEEEAKRKFTERGLQICENFTRDKCRNVQCQKTHFRKILKANTQTKLGNCTYLDQCPEQEQCKYIHYILDGNDVDWQKRVQTALSNHKTMAPQWINCDLRIFDFRVLGKFDVIMADPPWDIHMNLPYGTLKDKEMKALRVDLLQNDGVIFLWVTGRAMELGRECLILWGYRRVEELVWIKVNQLHRIIRTGRTGHWLNHSKEHCLIGIKGNPSIIKGLDCDVIVSEVRETSRKPDEVYGMINRMCPNGKKVELFGRPHNCRPNWITLGNQLPGVYLKDEGIRQRFMEAYPSVDISENNMNDNLNQMTNQENLNVIYNNHIGKKE</sequence>
<reference evidence="3" key="1">
    <citation type="submission" date="2021-01" db="EMBL/GenBank/DDBJ databases">
        <authorList>
            <consortium name="Genoscope - CEA"/>
            <person name="William W."/>
        </authorList>
    </citation>
    <scope>NUCLEOTIDE SEQUENCE</scope>
</reference>
<dbReference type="GO" id="GO:0036396">
    <property type="term" value="C:RNA N6-methyladenosine methyltransferase complex"/>
    <property type="evidence" value="ECO:0007669"/>
    <property type="project" value="TreeGrafter"/>
</dbReference>